<evidence type="ECO:0000313" key="2">
    <source>
        <dbReference type="Proteomes" id="UP000322530"/>
    </source>
</evidence>
<organism evidence="1 2">
    <name type="scientific">Dictyobacter arantiisoli</name>
    <dbReference type="NCBI Taxonomy" id="2014874"/>
    <lineage>
        <taxon>Bacteria</taxon>
        <taxon>Bacillati</taxon>
        <taxon>Chloroflexota</taxon>
        <taxon>Ktedonobacteria</taxon>
        <taxon>Ktedonobacterales</taxon>
        <taxon>Dictyobacteraceae</taxon>
        <taxon>Dictyobacter</taxon>
    </lineage>
</organism>
<dbReference type="RefSeq" id="WP_149403660.1">
    <property type="nucleotide sequence ID" value="NZ_BIXY01000083.1"/>
</dbReference>
<dbReference type="OrthoDB" id="4368010at2"/>
<dbReference type="Gene3D" id="1.10.510.10">
    <property type="entry name" value="Transferase(Phosphotransferase) domain 1"/>
    <property type="match status" value="1"/>
</dbReference>
<name>A0A5A5TGT8_9CHLR</name>
<evidence type="ECO:0000313" key="1">
    <source>
        <dbReference type="EMBL" id="GCF10790.1"/>
    </source>
</evidence>
<dbReference type="InterPro" id="IPR036869">
    <property type="entry name" value="J_dom_sf"/>
</dbReference>
<evidence type="ECO:0008006" key="3">
    <source>
        <dbReference type="Google" id="ProtNLM"/>
    </source>
</evidence>
<gene>
    <name evidence="1" type="ORF">KDI_43540</name>
</gene>
<dbReference type="InterPro" id="IPR011009">
    <property type="entry name" value="Kinase-like_dom_sf"/>
</dbReference>
<proteinExistence type="predicted"/>
<dbReference type="EMBL" id="BIXY01000083">
    <property type="protein sequence ID" value="GCF10790.1"/>
    <property type="molecule type" value="Genomic_DNA"/>
</dbReference>
<reference evidence="1 2" key="1">
    <citation type="submission" date="2019-01" db="EMBL/GenBank/DDBJ databases">
        <title>Draft genome sequence of Dictyobacter sp. Uno17.</title>
        <authorList>
            <person name="Wang C.M."/>
            <person name="Zheng Y."/>
            <person name="Sakai Y."/>
            <person name="Abe K."/>
            <person name="Yokota A."/>
            <person name="Yabe S."/>
        </authorList>
    </citation>
    <scope>NUCLEOTIDE SEQUENCE [LARGE SCALE GENOMIC DNA]</scope>
    <source>
        <strain evidence="1 2">Uno17</strain>
    </source>
</reference>
<dbReference type="Proteomes" id="UP000322530">
    <property type="component" value="Unassembled WGS sequence"/>
</dbReference>
<dbReference type="SUPFAM" id="SSF46565">
    <property type="entry name" value="Chaperone J-domain"/>
    <property type="match status" value="1"/>
</dbReference>
<keyword evidence="2" id="KW-1185">Reference proteome</keyword>
<dbReference type="AlphaFoldDB" id="A0A5A5TGT8"/>
<dbReference type="SUPFAM" id="SSF56112">
    <property type="entry name" value="Protein kinase-like (PK-like)"/>
    <property type="match status" value="1"/>
</dbReference>
<protein>
    <recommendedName>
        <fullName evidence="3">Protein kinase domain-containing protein</fullName>
    </recommendedName>
</protein>
<accession>A0A5A5TGT8</accession>
<comment type="caution">
    <text evidence="1">The sequence shown here is derived from an EMBL/GenBank/DDBJ whole genome shotgun (WGS) entry which is preliminary data.</text>
</comment>
<sequence>MSNHELERLQSTLAQARYPRDVFGTLTGSRTEQIETARRIFRQMAKLAHPDIHAGSEGFATADQAFKRLLHFWELAQQQLENGTYASPDVFEPFVLRMPDHVYSIEHPLAQGDICQLYLGSYTMTGRKEPAIFKFPLHPEDNDLLANEARILSHLSLGYDYINLRHFVSQLLDTFMYQEEASGAVRQLNVLTATQGLYSLQEVKEAYPLGIDPKDMAWIWRRLLVALGFAHRNNVIHGAVLPTHVLLHPEQHGLVLIDWSYAVLDVSNTGERISAISIPYRDWYPAEVPAREMPTPALDIAMGARCMIDILGGDPHTGAVPDTVPWQIRDYLKACILPHPMQRPQEVDSLLLDFDTLIERLWGPRTFHTFRMPER</sequence>